<dbReference type="CDD" id="cd01130">
    <property type="entry name" value="VirB11-like_ATPase"/>
    <property type="match status" value="1"/>
</dbReference>
<keyword evidence="2" id="KW-0547">Nucleotide-binding</keyword>
<dbReference type="NCBIfam" id="TIGR02788">
    <property type="entry name" value="VirB11"/>
    <property type="match status" value="1"/>
</dbReference>
<gene>
    <name evidence="4" type="primary">virB11</name>
    <name evidence="4" type="ORF">KZ820_13340</name>
</gene>
<dbReference type="InterPro" id="IPR027417">
    <property type="entry name" value="P-loop_NTPase"/>
</dbReference>
<reference evidence="4 5" key="1">
    <citation type="submission" date="2021-07" db="EMBL/GenBank/DDBJ databases">
        <title>Sphingomonas sp.</title>
        <authorList>
            <person name="Feng G."/>
            <person name="Li J."/>
            <person name="Pan M."/>
        </authorList>
    </citation>
    <scope>NUCLEOTIDE SEQUENCE [LARGE SCALE GENOMIC DNA]</scope>
    <source>
        <strain evidence="4 5">RRHST34</strain>
    </source>
</reference>
<proteinExistence type="inferred from homology"/>
<organism evidence="4 5">
    <name type="scientific">Sphingomonas citri</name>
    <dbReference type="NCBI Taxonomy" id="2862499"/>
    <lineage>
        <taxon>Bacteria</taxon>
        <taxon>Pseudomonadati</taxon>
        <taxon>Pseudomonadota</taxon>
        <taxon>Alphaproteobacteria</taxon>
        <taxon>Sphingomonadales</taxon>
        <taxon>Sphingomonadaceae</taxon>
        <taxon>Sphingomonas</taxon>
    </lineage>
</organism>
<keyword evidence="2" id="KW-0067">ATP-binding</keyword>
<evidence type="ECO:0000259" key="3">
    <source>
        <dbReference type="Pfam" id="PF00437"/>
    </source>
</evidence>
<accession>A0ABS7BQ31</accession>
<comment type="subcellular location">
    <subcellularLocation>
        <location evidence="2">Cytoplasm</location>
    </subcellularLocation>
</comment>
<dbReference type="EMBL" id="JAHXZN010000004">
    <property type="protein sequence ID" value="MBW6531722.1"/>
    <property type="molecule type" value="Genomic_DNA"/>
</dbReference>
<evidence type="ECO:0000313" key="4">
    <source>
        <dbReference type="EMBL" id="MBW6531722.1"/>
    </source>
</evidence>
<dbReference type="InterPro" id="IPR001482">
    <property type="entry name" value="T2SS/T4SS_dom"/>
</dbReference>
<evidence type="ECO:0000256" key="1">
    <source>
        <dbReference type="ARBA" id="ARBA00006611"/>
    </source>
</evidence>
<name>A0ABS7BQ31_9SPHN</name>
<dbReference type="Proteomes" id="UP000759103">
    <property type="component" value="Unassembled WGS sequence"/>
</dbReference>
<comment type="function">
    <text evidence="2">Part of the Type IV secretion system.</text>
</comment>
<evidence type="ECO:0000256" key="2">
    <source>
        <dbReference type="RuleBase" id="RU366071"/>
    </source>
</evidence>
<sequence length="324" mass="34463">MSEDGWRYLHRGLAPLAPLLARGDVTDLYVNRPGEVWIETLDGATERLDVPVLDAAALRRLVEQVAAFAHQGISRAHPLLSATLPGGERMQVIAPPATRGALALAIRRPVVADLSLDDLATAGAFAPLADARAAVPVEAALDELRARGDIARLLRAAVRGRRNILVSGGTSSGKTAFLDALLREIPPHERLITIEDVPELRPPHANHVGLVAVRGALGEAEVSADDLVTAALRMRPDRIILGELRGGEAFAFLRAINTGHPGSMATVHADSAAGAVEQIALLVLQGGTRLCRADVLDYVRGAIHVFVQLGRVDGRRVVTELVVR</sequence>
<dbReference type="Gene3D" id="3.40.50.300">
    <property type="entry name" value="P-loop containing nucleotide triphosphate hydrolases"/>
    <property type="match status" value="1"/>
</dbReference>
<feature type="domain" description="Bacterial type II secretion system protein E" evidence="3">
    <location>
        <begin position="150"/>
        <end position="283"/>
    </location>
</feature>
<dbReference type="Gene3D" id="3.30.450.90">
    <property type="match status" value="1"/>
</dbReference>
<keyword evidence="5" id="KW-1185">Reference proteome</keyword>
<protein>
    <recommendedName>
        <fullName evidence="2">Type IV secretion system protein</fullName>
    </recommendedName>
</protein>
<comment type="caution">
    <text evidence="4">The sequence shown here is derived from an EMBL/GenBank/DDBJ whole genome shotgun (WGS) entry which is preliminary data.</text>
</comment>
<dbReference type="PANTHER" id="PTHR30486:SF6">
    <property type="entry name" value="TYPE IV PILUS RETRACTATION ATPASE PILT"/>
    <property type="match status" value="1"/>
</dbReference>
<dbReference type="InterPro" id="IPR050921">
    <property type="entry name" value="T4SS_GSP_E_ATPase"/>
</dbReference>
<comment type="similarity">
    <text evidence="1 2">Belongs to the GSP E family.</text>
</comment>
<dbReference type="SUPFAM" id="SSF52540">
    <property type="entry name" value="P-loop containing nucleoside triphosphate hydrolases"/>
    <property type="match status" value="1"/>
</dbReference>
<dbReference type="InterPro" id="IPR014155">
    <property type="entry name" value="VirB11"/>
</dbReference>
<keyword evidence="2" id="KW-0963">Cytoplasm</keyword>
<dbReference type="PANTHER" id="PTHR30486">
    <property type="entry name" value="TWITCHING MOTILITY PROTEIN PILT"/>
    <property type="match status" value="1"/>
</dbReference>
<dbReference type="Pfam" id="PF00437">
    <property type="entry name" value="T2SSE"/>
    <property type="match status" value="1"/>
</dbReference>
<dbReference type="RefSeq" id="WP_219749103.1">
    <property type="nucleotide sequence ID" value="NZ_JAHXZN010000004.1"/>
</dbReference>
<evidence type="ECO:0000313" key="5">
    <source>
        <dbReference type="Proteomes" id="UP000759103"/>
    </source>
</evidence>